<accession>E9G8D0</accession>
<dbReference type="EMBL" id="GL732535">
    <property type="protein sequence ID" value="EFX83955.1"/>
    <property type="molecule type" value="Genomic_DNA"/>
</dbReference>
<sequence>MPYNNSIVLVEENDAYAQVFLRTSGLVLIQQHKSNPHDIRISCDSFLVPIPVFEFPGAKNLELSAFHSVERTKNLYRQRIN</sequence>
<dbReference type="HOGENOM" id="CLU_2576243_0_0_1"/>
<keyword evidence="2" id="KW-1185">Reference proteome</keyword>
<evidence type="ECO:0000313" key="2">
    <source>
        <dbReference type="Proteomes" id="UP000000305"/>
    </source>
</evidence>
<dbReference type="InParanoid" id="E9G8D0"/>
<dbReference type="KEGG" id="dpx:DAPPUDRAFT_239108"/>
<proteinExistence type="predicted"/>
<organism evidence="1 2">
    <name type="scientific">Daphnia pulex</name>
    <name type="common">Water flea</name>
    <dbReference type="NCBI Taxonomy" id="6669"/>
    <lineage>
        <taxon>Eukaryota</taxon>
        <taxon>Metazoa</taxon>
        <taxon>Ecdysozoa</taxon>
        <taxon>Arthropoda</taxon>
        <taxon>Crustacea</taxon>
        <taxon>Branchiopoda</taxon>
        <taxon>Diplostraca</taxon>
        <taxon>Cladocera</taxon>
        <taxon>Anomopoda</taxon>
        <taxon>Daphniidae</taxon>
        <taxon>Daphnia</taxon>
    </lineage>
</organism>
<dbReference type="Proteomes" id="UP000000305">
    <property type="component" value="Unassembled WGS sequence"/>
</dbReference>
<evidence type="ECO:0000313" key="1">
    <source>
        <dbReference type="EMBL" id="EFX83955.1"/>
    </source>
</evidence>
<gene>
    <name evidence="1" type="ORF">DAPPUDRAFT_239108</name>
</gene>
<protein>
    <submittedName>
        <fullName evidence="1">Uncharacterized protein</fullName>
    </submittedName>
</protein>
<dbReference type="AlphaFoldDB" id="E9G8D0"/>
<reference evidence="1 2" key="1">
    <citation type="journal article" date="2011" name="Science">
        <title>The ecoresponsive genome of Daphnia pulex.</title>
        <authorList>
            <person name="Colbourne J.K."/>
            <person name="Pfrender M.E."/>
            <person name="Gilbert D."/>
            <person name="Thomas W.K."/>
            <person name="Tucker A."/>
            <person name="Oakley T.H."/>
            <person name="Tokishita S."/>
            <person name="Aerts A."/>
            <person name="Arnold G.J."/>
            <person name="Basu M.K."/>
            <person name="Bauer D.J."/>
            <person name="Caceres C.E."/>
            <person name="Carmel L."/>
            <person name="Casola C."/>
            <person name="Choi J.H."/>
            <person name="Detter J.C."/>
            <person name="Dong Q."/>
            <person name="Dusheyko S."/>
            <person name="Eads B.D."/>
            <person name="Frohlich T."/>
            <person name="Geiler-Samerotte K.A."/>
            <person name="Gerlach D."/>
            <person name="Hatcher P."/>
            <person name="Jogdeo S."/>
            <person name="Krijgsveld J."/>
            <person name="Kriventseva E.V."/>
            <person name="Kultz D."/>
            <person name="Laforsch C."/>
            <person name="Lindquist E."/>
            <person name="Lopez J."/>
            <person name="Manak J.R."/>
            <person name="Muller J."/>
            <person name="Pangilinan J."/>
            <person name="Patwardhan R.P."/>
            <person name="Pitluck S."/>
            <person name="Pritham E.J."/>
            <person name="Rechtsteiner A."/>
            <person name="Rho M."/>
            <person name="Rogozin I.B."/>
            <person name="Sakarya O."/>
            <person name="Salamov A."/>
            <person name="Schaack S."/>
            <person name="Shapiro H."/>
            <person name="Shiga Y."/>
            <person name="Skalitzky C."/>
            <person name="Smith Z."/>
            <person name="Souvorov A."/>
            <person name="Sung W."/>
            <person name="Tang Z."/>
            <person name="Tsuchiya D."/>
            <person name="Tu H."/>
            <person name="Vos H."/>
            <person name="Wang M."/>
            <person name="Wolf Y.I."/>
            <person name="Yamagata H."/>
            <person name="Yamada T."/>
            <person name="Ye Y."/>
            <person name="Shaw J.R."/>
            <person name="Andrews J."/>
            <person name="Crease T.J."/>
            <person name="Tang H."/>
            <person name="Lucas S.M."/>
            <person name="Robertson H.M."/>
            <person name="Bork P."/>
            <person name="Koonin E.V."/>
            <person name="Zdobnov E.M."/>
            <person name="Grigoriev I.V."/>
            <person name="Lynch M."/>
            <person name="Boore J.L."/>
        </authorList>
    </citation>
    <scope>NUCLEOTIDE SEQUENCE [LARGE SCALE GENOMIC DNA]</scope>
</reference>
<name>E9G8D0_DAPPU</name>